<feature type="domain" description="VENN motif-containing" evidence="6">
    <location>
        <begin position="248"/>
        <end position="294"/>
    </location>
</feature>
<keyword evidence="2" id="KW-0800">Toxin</keyword>
<dbReference type="EMBL" id="MUXU01000041">
    <property type="protein sequence ID" value="OOR89176.1"/>
    <property type="molecule type" value="Genomic_DNA"/>
</dbReference>
<evidence type="ECO:0000259" key="6">
    <source>
        <dbReference type="Pfam" id="PF04829"/>
    </source>
</evidence>
<dbReference type="STRING" id="34060.B0181_07410"/>
<gene>
    <name evidence="7" type="ORF">B0181_07410</name>
</gene>
<dbReference type="RefSeq" id="WP_078276876.1">
    <property type="nucleotide sequence ID" value="NZ_CAACXO010000006.1"/>
</dbReference>
<evidence type="ECO:0000256" key="5">
    <source>
        <dbReference type="SAM" id="Phobius"/>
    </source>
</evidence>
<comment type="caution">
    <text evidence="7">The sequence shown here is derived from an EMBL/GenBank/DDBJ whole genome shotgun (WGS) entry which is preliminary data.</text>
</comment>
<comment type="subcellular location">
    <subcellularLocation>
        <location evidence="1">Target cell</location>
        <location evidence="1">Target cell cytoplasm</location>
    </subcellularLocation>
</comment>
<keyword evidence="8" id="KW-1185">Reference proteome</keyword>
<keyword evidence="5" id="KW-1133">Transmembrane helix</keyword>
<evidence type="ECO:0000256" key="2">
    <source>
        <dbReference type="ARBA" id="ARBA00022656"/>
    </source>
</evidence>
<dbReference type="Pfam" id="PF04829">
    <property type="entry name" value="PT-VENN"/>
    <property type="match status" value="1"/>
</dbReference>
<dbReference type="Proteomes" id="UP000190435">
    <property type="component" value="Unassembled WGS sequence"/>
</dbReference>
<keyword evidence="3" id="KW-1266">Target cell cytoplasm</keyword>
<dbReference type="AlphaFoldDB" id="A0A1T0A0A4"/>
<keyword evidence="5" id="KW-0812">Transmembrane</keyword>
<dbReference type="InterPro" id="IPR006914">
    <property type="entry name" value="VENN_dom"/>
</dbReference>
<evidence type="ECO:0000256" key="3">
    <source>
        <dbReference type="ARBA" id="ARBA00022913"/>
    </source>
</evidence>
<accession>A0A1T0A0A4</accession>
<reference evidence="7 8" key="1">
    <citation type="submission" date="2017-02" db="EMBL/GenBank/DDBJ databases">
        <title>Draft genome sequence of Moraxella caviae CCUG 355 type strain.</title>
        <authorList>
            <person name="Engstrom-Jakobsson H."/>
            <person name="Salva-Serra F."/>
            <person name="Thorell K."/>
            <person name="Gonzales-Siles L."/>
            <person name="Karlsson R."/>
            <person name="Boulund F."/>
            <person name="Engstrand L."/>
            <person name="Moore E."/>
        </authorList>
    </citation>
    <scope>NUCLEOTIDE SEQUENCE [LARGE SCALE GENOMIC DNA]</scope>
    <source>
        <strain evidence="7 8">CCUG 355</strain>
    </source>
</reference>
<protein>
    <recommendedName>
        <fullName evidence="6">VENN motif-containing domain-containing protein</fullName>
    </recommendedName>
</protein>
<evidence type="ECO:0000313" key="8">
    <source>
        <dbReference type="Proteomes" id="UP000190435"/>
    </source>
</evidence>
<evidence type="ECO:0000256" key="1">
    <source>
        <dbReference type="ARBA" id="ARBA00004219"/>
    </source>
</evidence>
<name>A0A1T0A0A4_9GAMM</name>
<keyword evidence="4" id="KW-0843">Virulence</keyword>
<sequence length="490" mass="52726">MAIFKSGVRLSVAYWALSVVLWMMGIGYGTIDPVNQTSTTHSAITDQAGLSHINTESFKQEEVQHELNQIIANDFDKEQAVKELNAQVTITQAFDAERRAIRSEYAKKAEGYRKQAEELPQGSQERTRLEAEAKQIDDNLRLFDGITSALYAPNPNGIIGDVARAASPELAYQIGQYFKNNKTLNQLDNGNRPEEQSVNHLLAHAILGAAVSYATGNNPTTGALSGASSEVAAPALADYLYGTKDPELLTQDQKDAITSILNLATVATAYTTTGGNVTDTVNAVEVGKVGVENNWGGEAWAYAVGGGKEYAQSQASLGAYCAQQGGDYATCMGWTKQDLLSSVIELHQKYNHMTIMSVSRGGVEQIFIINNKNGNVYASVLGFNASYDDLKKGKTKLPIQGARTPGMSVSWGNIEGRGDLKDEAIDAAIEGLSFSAQVCHGVCLGTGRTLSGTPIHTYGMGSPGAGVSINHMVKLPFRFTEQELQKLIRK</sequence>
<proteinExistence type="predicted"/>
<evidence type="ECO:0000256" key="4">
    <source>
        <dbReference type="ARBA" id="ARBA00023026"/>
    </source>
</evidence>
<dbReference type="GO" id="GO:0090729">
    <property type="term" value="F:toxin activity"/>
    <property type="evidence" value="ECO:0007669"/>
    <property type="project" value="UniProtKB-KW"/>
</dbReference>
<evidence type="ECO:0000313" key="7">
    <source>
        <dbReference type="EMBL" id="OOR89176.1"/>
    </source>
</evidence>
<feature type="transmembrane region" description="Helical" evidence="5">
    <location>
        <begin position="12"/>
        <end position="31"/>
    </location>
</feature>
<organism evidence="7 8">
    <name type="scientific">Moraxella caviae</name>
    <dbReference type="NCBI Taxonomy" id="34060"/>
    <lineage>
        <taxon>Bacteria</taxon>
        <taxon>Pseudomonadati</taxon>
        <taxon>Pseudomonadota</taxon>
        <taxon>Gammaproteobacteria</taxon>
        <taxon>Moraxellales</taxon>
        <taxon>Moraxellaceae</taxon>
        <taxon>Moraxella</taxon>
    </lineage>
</organism>
<keyword evidence="5" id="KW-0472">Membrane</keyword>